<gene>
    <name evidence="2" type="ordered locus">BURPS1710b_A1994</name>
</gene>
<evidence type="ECO:0000313" key="3">
    <source>
        <dbReference type="Proteomes" id="UP000002700"/>
    </source>
</evidence>
<dbReference type="Proteomes" id="UP000002700">
    <property type="component" value="Chromosome II"/>
</dbReference>
<dbReference type="EnsemblBacteria" id="ABA52385">
    <property type="protein sequence ID" value="ABA52385"/>
    <property type="gene ID" value="BURPS1710b_A1994"/>
</dbReference>
<evidence type="ECO:0000313" key="2">
    <source>
        <dbReference type="EMBL" id="ABA52385.1"/>
    </source>
</evidence>
<organism evidence="2 3">
    <name type="scientific">Burkholderia pseudomallei (strain 1710b)</name>
    <dbReference type="NCBI Taxonomy" id="320372"/>
    <lineage>
        <taxon>Bacteria</taxon>
        <taxon>Pseudomonadati</taxon>
        <taxon>Pseudomonadota</taxon>
        <taxon>Betaproteobacteria</taxon>
        <taxon>Burkholderiales</taxon>
        <taxon>Burkholderiaceae</taxon>
        <taxon>Burkholderia</taxon>
        <taxon>pseudomallei group</taxon>
    </lineage>
</organism>
<feature type="region of interest" description="Disordered" evidence="1">
    <location>
        <begin position="1"/>
        <end position="24"/>
    </location>
</feature>
<name>Q3JH07_BURP1</name>
<sequence length="82" mass="9338">MSRRCSPVSAWGRHRDTSSSRTRARARCDACRAASTSRFDEPARPVSILPLPNRNLPHKVRVFIEWLSARFERHDGLRPPAG</sequence>
<dbReference type="KEGG" id="bpm:BURPS1710b_A1994"/>
<dbReference type="AlphaFoldDB" id="Q3JH07"/>
<dbReference type="EMBL" id="CP000125">
    <property type="protein sequence ID" value="ABA52385.1"/>
    <property type="molecule type" value="Genomic_DNA"/>
</dbReference>
<accession>Q3JH07</accession>
<dbReference type="HOGENOM" id="CLU_2551796_0_0_4"/>
<protein>
    <submittedName>
        <fullName evidence="2">Transcriptional regulator lysR family</fullName>
    </submittedName>
</protein>
<reference evidence="2 3" key="1">
    <citation type="submission" date="2005-09" db="EMBL/GenBank/DDBJ databases">
        <authorList>
            <person name="Woods D.E."/>
            <person name="Nierman W.C."/>
        </authorList>
    </citation>
    <scope>NUCLEOTIDE SEQUENCE [LARGE SCALE GENOMIC DNA]</scope>
    <source>
        <strain evidence="2 3">1710b</strain>
    </source>
</reference>
<evidence type="ECO:0000256" key="1">
    <source>
        <dbReference type="SAM" id="MobiDB-lite"/>
    </source>
</evidence>
<proteinExistence type="predicted"/>